<protein>
    <recommendedName>
        <fullName evidence="4">DUF2304 domain-containing protein</fullName>
    </recommendedName>
</protein>
<evidence type="ECO:0000256" key="1">
    <source>
        <dbReference type="SAM" id="Phobius"/>
    </source>
</evidence>
<comment type="caution">
    <text evidence="2">The sequence shown here is derived from an EMBL/GenBank/DDBJ whole genome shotgun (WGS) entry which is preliminary data.</text>
</comment>
<evidence type="ECO:0000313" key="2">
    <source>
        <dbReference type="EMBL" id="MET4583513.1"/>
    </source>
</evidence>
<keyword evidence="1" id="KW-1133">Transmembrane helix</keyword>
<organism evidence="2 3">
    <name type="scientific">Conyzicola nivalis</name>
    <dbReference type="NCBI Taxonomy" id="1477021"/>
    <lineage>
        <taxon>Bacteria</taxon>
        <taxon>Bacillati</taxon>
        <taxon>Actinomycetota</taxon>
        <taxon>Actinomycetes</taxon>
        <taxon>Micrococcales</taxon>
        <taxon>Microbacteriaceae</taxon>
        <taxon>Conyzicola</taxon>
    </lineage>
</organism>
<dbReference type="Proteomes" id="UP001549257">
    <property type="component" value="Unassembled WGS sequence"/>
</dbReference>
<dbReference type="EMBL" id="JBEPSJ010000004">
    <property type="protein sequence ID" value="MET4583513.1"/>
    <property type="molecule type" value="Genomic_DNA"/>
</dbReference>
<evidence type="ECO:0000313" key="3">
    <source>
        <dbReference type="Proteomes" id="UP001549257"/>
    </source>
</evidence>
<dbReference type="InterPro" id="IPR019277">
    <property type="entry name" value="DUF2304"/>
</dbReference>
<keyword evidence="3" id="KW-1185">Reference proteome</keyword>
<feature type="transmembrane region" description="Helical" evidence="1">
    <location>
        <begin position="6"/>
        <end position="24"/>
    </location>
</feature>
<name>A0ABV2QSS6_9MICO</name>
<keyword evidence="1" id="KW-0472">Membrane</keyword>
<gene>
    <name evidence="2" type="ORF">ABIE21_003039</name>
</gene>
<feature type="transmembrane region" description="Helical" evidence="1">
    <location>
        <begin position="69"/>
        <end position="87"/>
    </location>
</feature>
<reference evidence="2 3" key="1">
    <citation type="submission" date="2024-06" db="EMBL/GenBank/DDBJ databases">
        <title>Sorghum-associated microbial communities from plants grown in Nebraska, USA.</title>
        <authorList>
            <person name="Schachtman D."/>
        </authorList>
    </citation>
    <scope>NUCLEOTIDE SEQUENCE [LARGE SCALE GENOMIC DNA]</scope>
    <source>
        <strain evidence="2 3">2857</strain>
    </source>
</reference>
<dbReference type="RefSeq" id="WP_354025683.1">
    <property type="nucleotide sequence ID" value="NZ_JBEPSJ010000004.1"/>
</dbReference>
<evidence type="ECO:0008006" key="4">
    <source>
        <dbReference type="Google" id="ProtNLM"/>
    </source>
</evidence>
<keyword evidence="1" id="KW-0812">Transmembrane</keyword>
<proteinExistence type="predicted"/>
<accession>A0ABV2QSS6</accession>
<dbReference type="Pfam" id="PF10066">
    <property type="entry name" value="DUF2304"/>
    <property type="match status" value="1"/>
</dbReference>
<sequence>MTFTSYLFGILSAALILVVVVELLRRRHLRERHAVWWFVAGVIALIVGVFPATLEWAADAVGVEVPTNLVFFSGIAVLFLVCLQHSSELTQLESKTRTLAERVALLELRLNELDDSETPRADGR</sequence>
<feature type="transmembrane region" description="Helical" evidence="1">
    <location>
        <begin position="36"/>
        <end position="57"/>
    </location>
</feature>